<keyword evidence="2" id="KW-1185">Reference proteome</keyword>
<reference evidence="1" key="1">
    <citation type="submission" date="2022-01" db="EMBL/GenBank/DDBJ databases">
        <authorList>
            <person name="King R."/>
        </authorList>
    </citation>
    <scope>NUCLEOTIDE SEQUENCE</scope>
</reference>
<proteinExistence type="predicted"/>
<dbReference type="OrthoDB" id="8890589at2759"/>
<dbReference type="AlphaFoldDB" id="A0A9P0DYG8"/>
<dbReference type="Proteomes" id="UP001152798">
    <property type="component" value="Chromosome 1"/>
</dbReference>
<sequence>MRDIRYKWNAGHKSVGIANEVQLPQFRVLGHRQRAREINLSTGTISSQTESRDEVSVAHPVTARERACQPYLSPPFLCE</sequence>
<gene>
    <name evidence="1" type="ORF">NEZAVI_LOCUS592</name>
</gene>
<dbReference type="EMBL" id="OV725077">
    <property type="protein sequence ID" value="CAH1389137.1"/>
    <property type="molecule type" value="Genomic_DNA"/>
</dbReference>
<organism evidence="1 2">
    <name type="scientific">Nezara viridula</name>
    <name type="common">Southern green stink bug</name>
    <name type="synonym">Cimex viridulus</name>
    <dbReference type="NCBI Taxonomy" id="85310"/>
    <lineage>
        <taxon>Eukaryota</taxon>
        <taxon>Metazoa</taxon>
        <taxon>Ecdysozoa</taxon>
        <taxon>Arthropoda</taxon>
        <taxon>Hexapoda</taxon>
        <taxon>Insecta</taxon>
        <taxon>Pterygota</taxon>
        <taxon>Neoptera</taxon>
        <taxon>Paraneoptera</taxon>
        <taxon>Hemiptera</taxon>
        <taxon>Heteroptera</taxon>
        <taxon>Panheteroptera</taxon>
        <taxon>Pentatomomorpha</taxon>
        <taxon>Pentatomoidea</taxon>
        <taxon>Pentatomidae</taxon>
        <taxon>Pentatominae</taxon>
        <taxon>Nezara</taxon>
    </lineage>
</organism>
<accession>A0A9P0DYG8</accession>
<protein>
    <submittedName>
        <fullName evidence="1">Uncharacterized protein</fullName>
    </submittedName>
</protein>
<evidence type="ECO:0000313" key="1">
    <source>
        <dbReference type="EMBL" id="CAH1389137.1"/>
    </source>
</evidence>
<evidence type="ECO:0000313" key="2">
    <source>
        <dbReference type="Proteomes" id="UP001152798"/>
    </source>
</evidence>
<name>A0A9P0DYG8_NEZVI</name>